<feature type="compositionally biased region" description="Basic and acidic residues" evidence="1">
    <location>
        <begin position="1"/>
        <end position="10"/>
    </location>
</feature>
<proteinExistence type="predicted"/>
<reference evidence="2" key="1">
    <citation type="journal article" date="2015" name="Nature">
        <title>Complex archaea that bridge the gap between prokaryotes and eukaryotes.</title>
        <authorList>
            <person name="Spang A."/>
            <person name="Saw J.H."/>
            <person name="Jorgensen S.L."/>
            <person name="Zaremba-Niedzwiedzka K."/>
            <person name="Martijn J."/>
            <person name="Lind A.E."/>
            <person name="van Eijk R."/>
            <person name="Schleper C."/>
            <person name="Guy L."/>
            <person name="Ettema T.J."/>
        </authorList>
    </citation>
    <scope>NUCLEOTIDE SEQUENCE</scope>
</reference>
<sequence length="184" mass="18173">MPLEGTEERYGGGGFLGGGARGMRRPGGWGTMADRFSPGMEEGAGSTGGGEWGAIKGMPPPAEGMGAGGVPSFSAAPAPAVDLSAPPLAPLAPPAAPIGRGQGPMAMPSRMSSPAPLAAPGPMQGNIGSAMRGAGQMSPGGFAGNFRRGGQPPNQGQAPYENPGDRRARISQEAKAARRGGGRV</sequence>
<dbReference type="EMBL" id="LAZR01000516">
    <property type="protein sequence ID" value="KKN65777.1"/>
    <property type="molecule type" value="Genomic_DNA"/>
</dbReference>
<evidence type="ECO:0000313" key="2">
    <source>
        <dbReference type="EMBL" id="KKN65777.1"/>
    </source>
</evidence>
<feature type="region of interest" description="Disordered" evidence="1">
    <location>
        <begin position="1"/>
        <end position="28"/>
    </location>
</feature>
<organism evidence="2">
    <name type="scientific">marine sediment metagenome</name>
    <dbReference type="NCBI Taxonomy" id="412755"/>
    <lineage>
        <taxon>unclassified sequences</taxon>
        <taxon>metagenomes</taxon>
        <taxon>ecological metagenomes</taxon>
    </lineage>
</organism>
<evidence type="ECO:0000256" key="1">
    <source>
        <dbReference type="SAM" id="MobiDB-lite"/>
    </source>
</evidence>
<dbReference type="AlphaFoldDB" id="A0A0F9ST74"/>
<protein>
    <submittedName>
        <fullName evidence="2">Uncharacterized protein</fullName>
    </submittedName>
</protein>
<name>A0A0F9ST74_9ZZZZ</name>
<feature type="region of interest" description="Disordered" evidence="1">
    <location>
        <begin position="92"/>
        <end position="184"/>
    </location>
</feature>
<comment type="caution">
    <text evidence="2">The sequence shown here is derived from an EMBL/GenBank/DDBJ whole genome shotgun (WGS) entry which is preliminary data.</text>
</comment>
<accession>A0A0F9ST74</accession>
<feature type="compositionally biased region" description="Basic and acidic residues" evidence="1">
    <location>
        <begin position="163"/>
        <end position="176"/>
    </location>
</feature>
<gene>
    <name evidence="2" type="ORF">LCGC14_0478220</name>
</gene>
<feature type="compositionally biased region" description="Gly residues" evidence="1">
    <location>
        <begin position="11"/>
        <end position="28"/>
    </location>
</feature>